<proteinExistence type="predicted"/>
<keyword evidence="2" id="KW-1185">Reference proteome</keyword>
<reference evidence="1" key="1">
    <citation type="submission" date="2022-10" db="EMBL/GenBank/DDBJ databases">
        <title>Determination and structural analysis of whole genome sequence of Sarocladium strictum F4-1.</title>
        <authorList>
            <person name="Hu L."/>
            <person name="Jiang Y."/>
        </authorList>
    </citation>
    <scope>NUCLEOTIDE SEQUENCE</scope>
    <source>
        <strain evidence="1">F4-1</strain>
    </source>
</reference>
<name>A0AA39L731_SARSR</name>
<organism evidence="1 2">
    <name type="scientific">Sarocladium strictum</name>
    <name type="common">Black bundle disease fungus</name>
    <name type="synonym">Acremonium strictum</name>
    <dbReference type="NCBI Taxonomy" id="5046"/>
    <lineage>
        <taxon>Eukaryota</taxon>
        <taxon>Fungi</taxon>
        <taxon>Dikarya</taxon>
        <taxon>Ascomycota</taxon>
        <taxon>Pezizomycotina</taxon>
        <taxon>Sordariomycetes</taxon>
        <taxon>Hypocreomycetidae</taxon>
        <taxon>Hypocreales</taxon>
        <taxon>Sarocladiaceae</taxon>
        <taxon>Sarocladium</taxon>
    </lineage>
</organism>
<sequence>MAGPITLGRLALGYAASASGIYGALVYWRLSQTKDAIILKMNHESPASFRASPTMTNIVNPRHYPESVMDSRYAKLKIPIRYSDEEILAHFVRGFFGSVVFAPERILANYILPKITKFAALKDTVVPAMASQRSDLPSDKLLPLYARVVDLFQVTDSYIVDRSKDQTAESESFVDFAFGCDDSTFAGAHRFSVSRSPEDPESVTIGFSCIVVNPGTGKNMVPPGTSVFHRVYAMLLFRDALAELRDVLKARVS</sequence>
<comment type="caution">
    <text evidence="1">The sequence shown here is derived from an EMBL/GenBank/DDBJ whole genome shotgun (WGS) entry which is preliminary data.</text>
</comment>
<evidence type="ECO:0000313" key="2">
    <source>
        <dbReference type="Proteomes" id="UP001175261"/>
    </source>
</evidence>
<protein>
    <submittedName>
        <fullName evidence="1">Uncharacterized protein</fullName>
    </submittedName>
</protein>
<accession>A0AA39L731</accession>
<dbReference type="AlphaFoldDB" id="A0AA39L731"/>
<dbReference type="EMBL" id="JAPDFR010000005">
    <property type="protein sequence ID" value="KAK0386254.1"/>
    <property type="molecule type" value="Genomic_DNA"/>
</dbReference>
<gene>
    <name evidence="1" type="ORF">NLU13_6091</name>
</gene>
<evidence type="ECO:0000313" key="1">
    <source>
        <dbReference type="EMBL" id="KAK0386254.1"/>
    </source>
</evidence>
<dbReference type="Proteomes" id="UP001175261">
    <property type="component" value="Unassembled WGS sequence"/>
</dbReference>